<keyword evidence="3" id="KW-1185">Reference proteome</keyword>
<dbReference type="OrthoDB" id="540004at2759"/>
<proteinExistence type="predicted"/>
<accession>A0A6A6SJD7</accession>
<dbReference type="Pfam" id="PF13649">
    <property type="entry name" value="Methyltransf_25"/>
    <property type="match status" value="1"/>
</dbReference>
<dbReference type="Gene3D" id="3.40.50.150">
    <property type="entry name" value="Vaccinia Virus protein VP39"/>
    <property type="match status" value="1"/>
</dbReference>
<name>A0A6A6SJD7_9PLEO</name>
<gene>
    <name evidence="2" type="ORF">K491DRAFT_699461</name>
</gene>
<evidence type="ECO:0000259" key="1">
    <source>
        <dbReference type="Pfam" id="PF13649"/>
    </source>
</evidence>
<dbReference type="GO" id="GO:0008168">
    <property type="term" value="F:methyltransferase activity"/>
    <property type="evidence" value="ECO:0007669"/>
    <property type="project" value="UniProtKB-KW"/>
</dbReference>
<dbReference type="GO" id="GO:0032259">
    <property type="term" value="P:methylation"/>
    <property type="evidence" value="ECO:0007669"/>
    <property type="project" value="UniProtKB-KW"/>
</dbReference>
<reference evidence="2" key="1">
    <citation type="journal article" date="2020" name="Stud. Mycol.">
        <title>101 Dothideomycetes genomes: a test case for predicting lifestyles and emergence of pathogens.</title>
        <authorList>
            <person name="Haridas S."/>
            <person name="Albert R."/>
            <person name="Binder M."/>
            <person name="Bloem J."/>
            <person name="Labutti K."/>
            <person name="Salamov A."/>
            <person name="Andreopoulos B."/>
            <person name="Baker S."/>
            <person name="Barry K."/>
            <person name="Bills G."/>
            <person name="Bluhm B."/>
            <person name="Cannon C."/>
            <person name="Castanera R."/>
            <person name="Culley D."/>
            <person name="Daum C."/>
            <person name="Ezra D."/>
            <person name="Gonzalez J."/>
            <person name="Henrissat B."/>
            <person name="Kuo A."/>
            <person name="Liang C."/>
            <person name="Lipzen A."/>
            <person name="Lutzoni F."/>
            <person name="Magnuson J."/>
            <person name="Mondo S."/>
            <person name="Nolan M."/>
            <person name="Ohm R."/>
            <person name="Pangilinan J."/>
            <person name="Park H.-J."/>
            <person name="Ramirez L."/>
            <person name="Alfaro M."/>
            <person name="Sun H."/>
            <person name="Tritt A."/>
            <person name="Yoshinaga Y."/>
            <person name="Zwiers L.-H."/>
            <person name="Turgeon B."/>
            <person name="Goodwin S."/>
            <person name="Spatafora J."/>
            <person name="Crous P."/>
            <person name="Grigoriev I."/>
        </authorList>
    </citation>
    <scope>NUCLEOTIDE SEQUENCE</scope>
    <source>
        <strain evidence="2">CBS 122681</strain>
    </source>
</reference>
<protein>
    <submittedName>
        <fullName evidence="2">Methyltransferase domain-containing protein</fullName>
    </submittedName>
</protein>
<sequence>MSTLSKLQEPAPEDLKDRMKDSYDAIAEHYNTNFTRDHDPIRLKYTNILLDHLSKASSTAGSSQPVQVLELGFGAGSPITRLLLDNPSPRIHVTGNDISTTQLELAKRNLTSYVDDGRLKLTQGDMLALSFEPGSLTAILGFYSIIHLPRPQQTLMLEKVAKWLKPGGFFLANFSEEEMESNTVQQWLGQEKGWMFWSGWGVEGTVKMVKESGLEVLVEEIVPDVVDANFLWILAKRPEGDEADHKHV</sequence>
<dbReference type="Proteomes" id="UP000799324">
    <property type="component" value="Unassembled WGS sequence"/>
</dbReference>
<dbReference type="CDD" id="cd02440">
    <property type="entry name" value="AdoMet_MTases"/>
    <property type="match status" value="1"/>
</dbReference>
<dbReference type="InterPro" id="IPR029063">
    <property type="entry name" value="SAM-dependent_MTases_sf"/>
</dbReference>
<dbReference type="AlphaFoldDB" id="A0A6A6SJD7"/>
<dbReference type="SUPFAM" id="SSF53335">
    <property type="entry name" value="S-adenosyl-L-methionine-dependent methyltransferases"/>
    <property type="match status" value="1"/>
</dbReference>
<evidence type="ECO:0000313" key="2">
    <source>
        <dbReference type="EMBL" id="KAF2647700.1"/>
    </source>
</evidence>
<feature type="domain" description="Methyltransferase" evidence="1">
    <location>
        <begin position="68"/>
        <end position="168"/>
    </location>
</feature>
<keyword evidence="2" id="KW-0489">Methyltransferase</keyword>
<organism evidence="2 3">
    <name type="scientific">Lophiostoma macrostomum CBS 122681</name>
    <dbReference type="NCBI Taxonomy" id="1314788"/>
    <lineage>
        <taxon>Eukaryota</taxon>
        <taxon>Fungi</taxon>
        <taxon>Dikarya</taxon>
        <taxon>Ascomycota</taxon>
        <taxon>Pezizomycotina</taxon>
        <taxon>Dothideomycetes</taxon>
        <taxon>Pleosporomycetidae</taxon>
        <taxon>Pleosporales</taxon>
        <taxon>Lophiostomataceae</taxon>
        <taxon>Lophiostoma</taxon>
    </lineage>
</organism>
<dbReference type="InterPro" id="IPR041698">
    <property type="entry name" value="Methyltransf_25"/>
</dbReference>
<keyword evidence="2" id="KW-0808">Transferase</keyword>
<evidence type="ECO:0000313" key="3">
    <source>
        <dbReference type="Proteomes" id="UP000799324"/>
    </source>
</evidence>
<dbReference type="EMBL" id="MU004591">
    <property type="protein sequence ID" value="KAF2647700.1"/>
    <property type="molecule type" value="Genomic_DNA"/>
</dbReference>